<keyword evidence="2" id="KW-0560">Oxidoreductase</keyword>
<dbReference type="AlphaFoldDB" id="A0A6G1JHC5"/>
<dbReference type="Pfam" id="PF00106">
    <property type="entry name" value="adh_short"/>
    <property type="match status" value="1"/>
</dbReference>
<proteinExistence type="inferred from homology"/>
<evidence type="ECO:0000313" key="4">
    <source>
        <dbReference type="Proteomes" id="UP000799291"/>
    </source>
</evidence>
<evidence type="ECO:0000313" key="3">
    <source>
        <dbReference type="EMBL" id="KAF2689848.1"/>
    </source>
</evidence>
<dbReference type="InterPro" id="IPR002347">
    <property type="entry name" value="SDR_fam"/>
</dbReference>
<dbReference type="OrthoDB" id="191139at2759"/>
<name>A0A6G1JHC5_9PLEO</name>
<accession>A0A6G1JHC5</accession>
<dbReference type="GO" id="GO:0050664">
    <property type="term" value="F:oxidoreductase activity, acting on NAD(P)H, oxygen as acceptor"/>
    <property type="evidence" value="ECO:0007669"/>
    <property type="project" value="TreeGrafter"/>
</dbReference>
<comment type="similarity">
    <text evidence="1">Belongs to the short-chain dehydrogenases/reductases (SDR) family.</text>
</comment>
<keyword evidence="4" id="KW-1185">Reference proteome</keyword>
<dbReference type="PANTHER" id="PTHR43008:SF4">
    <property type="entry name" value="CHAIN DEHYDROGENASE, PUTATIVE (AFU_ORTHOLOGUE AFUA_4G08710)-RELATED"/>
    <property type="match status" value="1"/>
</dbReference>
<sequence>MATTIPPVVMITGANQGLGFCIAQIFSQSKNPYTIVVGARNPTRGSEAVAKLTATKSNPQSTVASVTLDLTSSKSIGKAIDAVSKDYGRLDVLVNNAGAFYPTGSSETRDDWRAIFELNVFGTMELTQCAFPLLEKSSDPKVVVVTSNMGSISMVRGGNVPMGAVGSPYAASKAAINMMVANWVHTQKNVRFWAVCPGLCATEFGGDFTKQYGKDPKLGAEVVRQCVEGEREEEVGRVVYEEQGKRGVYDW</sequence>
<protein>
    <submittedName>
        <fullName evidence="3">NAD(P)-binding protein</fullName>
    </submittedName>
</protein>
<organism evidence="3 4">
    <name type="scientific">Lentithecium fluviatile CBS 122367</name>
    <dbReference type="NCBI Taxonomy" id="1168545"/>
    <lineage>
        <taxon>Eukaryota</taxon>
        <taxon>Fungi</taxon>
        <taxon>Dikarya</taxon>
        <taxon>Ascomycota</taxon>
        <taxon>Pezizomycotina</taxon>
        <taxon>Dothideomycetes</taxon>
        <taxon>Pleosporomycetidae</taxon>
        <taxon>Pleosporales</taxon>
        <taxon>Massarineae</taxon>
        <taxon>Lentitheciaceae</taxon>
        <taxon>Lentithecium</taxon>
    </lineage>
</organism>
<reference evidence="3" key="1">
    <citation type="journal article" date="2020" name="Stud. Mycol.">
        <title>101 Dothideomycetes genomes: a test case for predicting lifestyles and emergence of pathogens.</title>
        <authorList>
            <person name="Haridas S."/>
            <person name="Albert R."/>
            <person name="Binder M."/>
            <person name="Bloem J."/>
            <person name="Labutti K."/>
            <person name="Salamov A."/>
            <person name="Andreopoulos B."/>
            <person name="Baker S."/>
            <person name="Barry K."/>
            <person name="Bills G."/>
            <person name="Bluhm B."/>
            <person name="Cannon C."/>
            <person name="Castanera R."/>
            <person name="Culley D."/>
            <person name="Daum C."/>
            <person name="Ezra D."/>
            <person name="Gonzalez J."/>
            <person name="Henrissat B."/>
            <person name="Kuo A."/>
            <person name="Liang C."/>
            <person name="Lipzen A."/>
            <person name="Lutzoni F."/>
            <person name="Magnuson J."/>
            <person name="Mondo S."/>
            <person name="Nolan M."/>
            <person name="Ohm R."/>
            <person name="Pangilinan J."/>
            <person name="Park H.-J."/>
            <person name="Ramirez L."/>
            <person name="Alfaro M."/>
            <person name="Sun H."/>
            <person name="Tritt A."/>
            <person name="Yoshinaga Y."/>
            <person name="Zwiers L.-H."/>
            <person name="Turgeon B."/>
            <person name="Goodwin S."/>
            <person name="Spatafora J."/>
            <person name="Crous P."/>
            <person name="Grigoriev I."/>
        </authorList>
    </citation>
    <scope>NUCLEOTIDE SEQUENCE</scope>
    <source>
        <strain evidence="3">CBS 122367</strain>
    </source>
</reference>
<dbReference type="PANTHER" id="PTHR43008">
    <property type="entry name" value="BENZIL REDUCTASE"/>
    <property type="match status" value="1"/>
</dbReference>
<evidence type="ECO:0000256" key="1">
    <source>
        <dbReference type="ARBA" id="ARBA00006484"/>
    </source>
</evidence>
<dbReference type="Proteomes" id="UP000799291">
    <property type="component" value="Unassembled WGS sequence"/>
</dbReference>
<dbReference type="PRINTS" id="PR00081">
    <property type="entry name" value="GDHRDH"/>
</dbReference>
<dbReference type="EMBL" id="MU005571">
    <property type="protein sequence ID" value="KAF2689848.1"/>
    <property type="molecule type" value="Genomic_DNA"/>
</dbReference>
<dbReference type="GO" id="GO:0016616">
    <property type="term" value="F:oxidoreductase activity, acting on the CH-OH group of donors, NAD or NADP as acceptor"/>
    <property type="evidence" value="ECO:0007669"/>
    <property type="project" value="UniProtKB-ARBA"/>
</dbReference>
<dbReference type="Gene3D" id="3.40.50.720">
    <property type="entry name" value="NAD(P)-binding Rossmann-like Domain"/>
    <property type="match status" value="1"/>
</dbReference>
<dbReference type="InterPro" id="IPR036291">
    <property type="entry name" value="NAD(P)-bd_dom_sf"/>
</dbReference>
<gene>
    <name evidence="3" type="ORF">K458DRAFT_356194</name>
</gene>
<evidence type="ECO:0000256" key="2">
    <source>
        <dbReference type="ARBA" id="ARBA00023002"/>
    </source>
</evidence>
<dbReference type="SUPFAM" id="SSF51735">
    <property type="entry name" value="NAD(P)-binding Rossmann-fold domains"/>
    <property type="match status" value="1"/>
</dbReference>